<organism evidence="1 3">
    <name type="scientific">Trichuris suis</name>
    <name type="common">pig whipworm</name>
    <dbReference type="NCBI Taxonomy" id="68888"/>
    <lineage>
        <taxon>Eukaryota</taxon>
        <taxon>Metazoa</taxon>
        <taxon>Ecdysozoa</taxon>
        <taxon>Nematoda</taxon>
        <taxon>Enoplea</taxon>
        <taxon>Dorylaimia</taxon>
        <taxon>Trichinellida</taxon>
        <taxon>Trichuridae</taxon>
        <taxon>Trichuris</taxon>
    </lineage>
</organism>
<accession>A0A085MIY8</accession>
<proteinExistence type="predicted"/>
<dbReference type="Proteomes" id="UP000030764">
    <property type="component" value="Unassembled WGS sequence"/>
</dbReference>
<protein>
    <submittedName>
        <fullName evidence="1">Uncharacterized protein</fullName>
    </submittedName>
</protein>
<evidence type="ECO:0000313" key="3">
    <source>
        <dbReference type="Proteomes" id="UP000030764"/>
    </source>
</evidence>
<keyword evidence="3" id="KW-1185">Reference proteome</keyword>
<dbReference type="Proteomes" id="UP000030758">
    <property type="component" value="Unassembled WGS sequence"/>
</dbReference>
<gene>
    <name evidence="1" type="ORF">M513_02069</name>
    <name evidence="2" type="ORF">M514_02069</name>
</gene>
<name>A0A085MIY8_9BILA</name>
<feature type="non-terminal residue" evidence="1">
    <location>
        <position position="108"/>
    </location>
</feature>
<evidence type="ECO:0000313" key="1">
    <source>
        <dbReference type="EMBL" id="KFD57184.1"/>
    </source>
</evidence>
<dbReference type="AlphaFoldDB" id="A0A085MIY8"/>
<dbReference type="EMBL" id="KL363190">
    <property type="protein sequence ID" value="KFD57184.1"/>
    <property type="molecule type" value="Genomic_DNA"/>
</dbReference>
<evidence type="ECO:0000313" key="2">
    <source>
        <dbReference type="EMBL" id="KFD63372.1"/>
    </source>
</evidence>
<reference evidence="1 3" key="1">
    <citation type="journal article" date="2014" name="Nat. Genet.">
        <title>Genome and transcriptome of the porcine whipworm Trichuris suis.</title>
        <authorList>
            <person name="Jex A.R."/>
            <person name="Nejsum P."/>
            <person name="Schwarz E.M."/>
            <person name="Hu L."/>
            <person name="Young N.D."/>
            <person name="Hall R.S."/>
            <person name="Korhonen P.K."/>
            <person name="Liao S."/>
            <person name="Thamsborg S."/>
            <person name="Xia J."/>
            <person name="Xu P."/>
            <person name="Wang S."/>
            <person name="Scheerlinck J.P."/>
            <person name="Hofmann A."/>
            <person name="Sternberg P.W."/>
            <person name="Wang J."/>
            <person name="Gasser R.B."/>
        </authorList>
    </citation>
    <scope>NUCLEOTIDE SEQUENCE [LARGE SCALE GENOMIC DNA]</scope>
    <source>
        <strain evidence="2">DCEP-RM93F</strain>
        <strain evidence="1">DCEP-RM93M</strain>
    </source>
</reference>
<sequence>MVAAVVVAKDRQNRCLPDDTAEVCGSTRSVTSSLCDNFRNRLINERLTTRRNRSEERVILTRRSALVYKQRPVFGTGSMTSKLETRASVRTVVIAINASQQARRRRFQ</sequence>
<dbReference type="EMBL" id="KL367575">
    <property type="protein sequence ID" value="KFD63372.1"/>
    <property type="molecule type" value="Genomic_DNA"/>
</dbReference>